<proteinExistence type="predicted"/>
<protein>
    <submittedName>
        <fullName evidence="1">Uncharacterized protein</fullName>
    </submittedName>
</protein>
<evidence type="ECO:0000313" key="2">
    <source>
        <dbReference type="Proteomes" id="UP000248917"/>
    </source>
</evidence>
<gene>
    <name evidence="1" type="ORF">CLV31_101398</name>
</gene>
<reference evidence="1 2" key="1">
    <citation type="submission" date="2018-06" db="EMBL/GenBank/DDBJ databases">
        <title>Genomic Encyclopedia of Archaeal and Bacterial Type Strains, Phase II (KMG-II): from individual species to whole genera.</title>
        <authorList>
            <person name="Goeker M."/>
        </authorList>
    </citation>
    <scope>NUCLEOTIDE SEQUENCE [LARGE SCALE GENOMIC DNA]</scope>
    <source>
        <strain evidence="1 2">T4</strain>
    </source>
</reference>
<evidence type="ECO:0000313" key="1">
    <source>
        <dbReference type="EMBL" id="PZV87521.1"/>
    </source>
</evidence>
<dbReference type="EMBL" id="QKTX01000001">
    <property type="protein sequence ID" value="PZV87521.1"/>
    <property type="molecule type" value="Genomic_DNA"/>
</dbReference>
<dbReference type="Proteomes" id="UP000248917">
    <property type="component" value="Unassembled WGS sequence"/>
</dbReference>
<organism evidence="1 2">
    <name type="scientific">Algoriphagus aquaeductus</name>
    <dbReference type="NCBI Taxonomy" id="475299"/>
    <lineage>
        <taxon>Bacteria</taxon>
        <taxon>Pseudomonadati</taxon>
        <taxon>Bacteroidota</taxon>
        <taxon>Cytophagia</taxon>
        <taxon>Cytophagales</taxon>
        <taxon>Cyclobacteriaceae</taxon>
        <taxon>Algoriphagus</taxon>
    </lineage>
</organism>
<dbReference type="AlphaFoldDB" id="A0A326S0G9"/>
<comment type="caution">
    <text evidence="1">The sequence shown here is derived from an EMBL/GenBank/DDBJ whole genome shotgun (WGS) entry which is preliminary data.</text>
</comment>
<keyword evidence="2" id="KW-1185">Reference proteome</keyword>
<sequence>MLPVDEYSPDFGWDASNFPTLVGKVLSTGDRRN</sequence>
<name>A0A326S0G9_9BACT</name>
<accession>A0A326S0G9</accession>